<dbReference type="Proteomes" id="UP000182444">
    <property type="component" value="Chromosome 1C"/>
</dbReference>
<evidence type="ECO:0000313" key="3">
    <source>
        <dbReference type="EMBL" id="AOW02454.1"/>
    </source>
</evidence>
<proteinExistence type="predicted"/>
<keyword evidence="1" id="KW-0812">Transmembrane</keyword>
<organism evidence="3 5">
    <name type="scientific">Yarrowia lipolytica</name>
    <name type="common">Candida lipolytica</name>
    <dbReference type="NCBI Taxonomy" id="4952"/>
    <lineage>
        <taxon>Eukaryota</taxon>
        <taxon>Fungi</taxon>
        <taxon>Dikarya</taxon>
        <taxon>Ascomycota</taxon>
        <taxon>Saccharomycotina</taxon>
        <taxon>Dipodascomycetes</taxon>
        <taxon>Dipodascales</taxon>
        <taxon>Dipodascales incertae sedis</taxon>
        <taxon>Yarrowia</taxon>
    </lineage>
</organism>
<dbReference type="Proteomes" id="UP000256601">
    <property type="component" value="Unassembled WGS sequence"/>
</dbReference>
<dbReference type="VEuPathDB" id="FungiDB:YALI1_C09260g"/>
<accession>A0A1D8NA08</accession>
<reference evidence="3 5" key="1">
    <citation type="journal article" date="2016" name="PLoS ONE">
        <title>Sequence Assembly of Yarrowia lipolytica Strain W29/CLIB89 Shows Transposable Element Diversity.</title>
        <authorList>
            <person name="Magnan C."/>
            <person name="Yu J."/>
            <person name="Chang I."/>
            <person name="Jahn E."/>
            <person name="Kanomata Y."/>
            <person name="Wu J."/>
            <person name="Zeller M."/>
            <person name="Oakes M."/>
            <person name="Baldi P."/>
            <person name="Sandmeyer S."/>
        </authorList>
    </citation>
    <scope>NUCLEOTIDE SEQUENCE [LARGE SCALE GENOMIC DNA]</scope>
    <source>
        <strain evidence="3">CLIB89</strain>
        <strain evidence="5">CLIB89(W29)</strain>
    </source>
</reference>
<protein>
    <recommendedName>
        <fullName evidence="7">MARVEL domain-containing protein</fullName>
    </recommendedName>
</protein>
<feature type="chain" id="PRO_5036017804" description="MARVEL domain-containing protein" evidence="2">
    <location>
        <begin position="22"/>
        <end position="168"/>
    </location>
</feature>
<dbReference type="AlphaFoldDB" id="A0A1D8NA08"/>
<name>A0A1D8NA08_YARLL</name>
<dbReference type="EMBL" id="KZ859027">
    <property type="protein sequence ID" value="RDW24604.1"/>
    <property type="molecule type" value="Genomic_DNA"/>
</dbReference>
<dbReference type="EMBL" id="CP017555">
    <property type="protein sequence ID" value="AOW02454.1"/>
    <property type="molecule type" value="Genomic_DNA"/>
</dbReference>
<sequence>MSFKILQAALVVATLVTTVLAVVQMKADLNSVDIIPADGYIITLSSLSAVYMIVAATVLNCTGAKVACESMLSFAWLAGTILIGVQRGGMSCFSVSEVNNPITHISIKVLSQANCNLGNASITLSALTFAAFCVATYKTFGGNYTIHVVPKPGHQRLPQDESEVYDKC</sequence>
<feature type="transmembrane region" description="Helical" evidence="1">
    <location>
        <begin position="37"/>
        <end position="59"/>
    </location>
</feature>
<keyword evidence="1" id="KW-0472">Membrane</keyword>
<keyword evidence="2" id="KW-0732">Signal</keyword>
<dbReference type="VEuPathDB" id="FungiDB:YALI0_C06908g"/>
<feature type="signal peptide" evidence="2">
    <location>
        <begin position="1"/>
        <end position="21"/>
    </location>
</feature>
<dbReference type="RefSeq" id="XP_501536.2">
    <property type="nucleotide sequence ID" value="XM_501536.2"/>
</dbReference>
<evidence type="ECO:0000256" key="2">
    <source>
        <dbReference type="SAM" id="SignalP"/>
    </source>
</evidence>
<dbReference type="GeneID" id="2909228"/>
<evidence type="ECO:0000313" key="4">
    <source>
        <dbReference type="EMBL" id="RDW24604.1"/>
    </source>
</evidence>
<evidence type="ECO:0008006" key="7">
    <source>
        <dbReference type="Google" id="ProtNLM"/>
    </source>
</evidence>
<evidence type="ECO:0000313" key="6">
    <source>
        <dbReference type="Proteomes" id="UP000256601"/>
    </source>
</evidence>
<evidence type="ECO:0000313" key="5">
    <source>
        <dbReference type="Proteomes" id="UP000182444"/>
    </source>
</evidence>
<reference evidence="4 6" key="2">
    <citation type="submission" date="2018-07" db="EMBL/GenBank/DDBJ databases">
        <title>Draft Genome Assemblies for Five Robust Yarrowia lipolytica Strains Exhibiting High Lipid Production and Pentose Sugar Utilization and Sugar Alcohol Secretion from Undetoxified Lignocellulosic Biomass Hydrolysates.</title>
        <authorList>
            <consortium name="DOE Joint Genome Institute"/>
            <person name="Walker C."/>
            <person name="Ryu S."/>
            <person name="Na H."/>
            <person name="Zane M."/>
            <person name="LaButti K."/>
            <person name="Lipzen A."/>
            <person name="Haridas S."/>
            <person name="Barry K."/>
            <person name="Grigoriev I.V."/>
            <person name="Quarterman J."/>
            <person name="Slininger P."/>
            <person name="Dien B."/>
            <person name="Trinh C.T."/>
        </authorList>
    </citation>
    <scope>NUCLEOTIDE SEQUENCE [LARGE SCALE GENOMIC DNA]</scope>
    <source>
        <strain evidence="4 6">YB392</strain>
    </source>
</reference>
<evidence type="ECO:0000256" key="1">
    <source>
        <dbReference type="SAM" id="Phobius"/>
    </source>
</evidence>
<gene>
    <name evidence="4" type="ORF">B0I71DRAFT_167960</name>
    <name evidence="3" type="ORF">YALI1_C09260g</name>
</gene>
<dbReference type="KEGG" id="yli:2909228"/>
<dbReference type="OrthoDB" id="4089877at2759"/>
<keyword evidence="1" id="KW-1133">Transmembrane helix</keyword>